<name>A0A4P6JW79_KTERU</name>
<accession>A0A4P6JW79</accession>
<evidence type="ECO:0000259" key="6">
    <source>
        <dbReference type="Pfam" id="PF00496"/>
    </source>
</evidence>
<dbReference type="Gene3D" id="3.40.190.10">
    <property type="entry name" value="Periplasmic binding protein-like II"/>
    <property type="match status" value="1"/>
</dbReference>
<dbReference type="PIRSF" id="PIRSF002741">
    <property type="entry name" value="MppA"/>
    <property type="match status" value="1"/>
</dbReference>
<dbReference type="InterPro" id="IPR000914">
    <property type="entry name" value="SBP_5_dom"/>
</dbReference>
<evidence type="ECO:0000256" key="5">
    <source>
        <dbReference type="SAM" id="SignalP"/>
    </source>
</evidence>
<feature type="signal peptide" evidence="5">
    <location>
        <begin position="1"/>
        <end position="25"/>
    </location>
</feature>
<dbReference type="Pfam" id="PF00496">
    <property type="entry name" value="SBP_bac_5"/>
    <property type="match status" value="1"/>
</dbReference>
<dbReference type="GO" id="GO:1904680">
    <property type="term" value="F:peptide transmembrane transporter activity"/>
    <property type="evidence" value="ECO:0007669"/>
    <property type="project" value="TreeGrafter"/>
</dbReference>
<dbReference type="CDD" id="cd08504">
    <property type="entry name" value="PBP2_OppA"/>
    <property type="match status" value="1"/>
</dbReference>
<evidence type="ECO:0000256" key="1">
    <source>
        <dbReference type="ARBA" id="ARBA00004196"/>
    </source>
</evidence>
<keyword evidence="4 5" id="KW-0732">Signal</keyword>
<dbReference type="Gene3D" id="3.90.76.10">
    <property type="entry name" value="Dipeptide-binding Protein, Domain 1"/>
    <property type="match status" value="1"/>
</dbReference>
<gene>
    <name evidence="7" type="ORF">EPA93_29725</name>
</gene>
<dbReference type="GO" id="GO:0030313">
    <property type="term" value="C:cell envelope"/>
    <property type="evidence" value="ECO:0007669"/>
    <property type="project" value="UniProtKB-SubCell"/>
</dbReference>
<dbReference type="PANTHER" id="PTHR30290">
    <property type="entry name" value="PERIPLASMIC BINDING COMPONENT OF ABC TRANSPORTER"/>
    <property type="match status" value="1"/>
</dbReference>
<sequence>MQPGKFHLRITLPILFSLVALIATACGGGQTSTGAVTKAADNQQILILPVPGVADVTTFDPALATESSAINAINMVFTGLVQFDDKLQVHDELAQSHSVSADGRTWTFKLRPNLKFSDGTPLTSADVAYSIDRALAPELKSAVSTLYLGLIKGAEDRNSGKLKSLINYSLLTPDPQTIVIQTNQRAAYFLQTLTYQTSFVIEKSMIDKYGSSFADHLSEGIGGDGPWKVEKYIHNKEIDFVPNPTYYGPKPQLKKVIMQFYKEGDTTYKAYQTNQIDQSLVPSVQLANAKKLTSDQLHQVPLLQVYFYGINELAKPFDNQKIRQAFALAIDKDTITKNVYKDRVLPTNHIIPSGMPGYNPALTGPAGHSSTKADPELAKKLFQEGMQEAGYTAATFPQVTMTVSSGGNSDFRNEYAAAQQMWQSTLGVSVKIEDLDFSTLLSNRTSTVNNPKGMQIWALYWQSDYPDPQDWLTLLFDKGSAKNAFNYGQNNSPQNAQQQQMQKLMEEADANPDQAARLKQYNEAEQALVNDVVWIPVYQNTNTFVRKPCVVGMQDNAQNMIPQQDWGNIYKSTATPCANVSQYQ</sequence>
<dbReference type="InterPro" id="IPR030678">
    <property type="entry name" value="Peptide/Ni-bd"/>
</dbReference>
<proteinExistence type="inferred from homology"/>
<dbReference type="Proteomes" id="UP000290365">
    <property type="component" value="Chromosome"/>
</dbReference>
<evidence type="ECO:0000313" key="7">
    <source>
        <dbReference type="EMBL" id="QBD79937.1"/>
    </source>
</evidence>
<feature type="chain" id="PRO_5020450437" evidence="5">
    <location>
        <begin position="26"/>
        <end position="584"/>
    </location>
</feature>
<evidence type="ECO:0000256" key="2">
    <source>
        <dbReference type="ARBA" id="ARBA00005695"/>
    </source>
</evidence>
<keyword evidence="8" id="KW-1185">Reference proteome</keyword>
<evidence type="ECO:0000256" key="3">
    <source>
        <dbReference type="ARBA" id="ARBA00022448"/>
    </source>
</evidence>
<dbReference type="GO" id="GO:0042597">
    <property type="term" value="C:periplasmic space"/>
    <property type="evidence" value="ECO:0007669"/>
    <property type="project" value="UniProtKB-ARBA"/>
</dbReference>
<keyword evidence="3" id="KW-0813">Transport</keyword>
<protein>
    <submittedName>
        <fullName evidence="7">Peptide ABC transporter substrate-binding protein</fullName>
    </submittedName>
</protein>
<feature type="domain" description="Solute-binding protein family 5" evidence="6">
    <location>
        <begin position="89"/>
        <end position="481"/>
    </location>
</feature>
<dbReference type="InterPro" id="IPR039424">
    <property type="entry name" value="SBP_5"/>
</dbReference>
<comment type="similarity">
    <text evidence="2">Belongs to the bacterial solute-binding protein 5 family.</text>
</comment>
<dbReference type="Gene3D" id="3.10.105.10">
    <property type="entry name" value="Dipeptide-binding Protein, Domain 3"/>
    <property type="match status" value="1"/>
</dbReference>
<dbReference type="GO" id="GO:0015833">
    <property type="term" value="P:peptide transport"/>
    <property type="evidence" value="ECO:0007669"/>
    <property type="project" value="TreeGrafter"/>
</dbReference>
<dbReference type="PROSITE" id="PS51257">
    <property type="entry name" value="PROKAR_LIPOPROTEIN"/>
    <property type="match status" value="1"/>
</dbReference>
<dbReference type="KEGG" id="kbs:EPA93_29725"/>
<dbReference type="GO" id="GO:0043190">
    <property type="term" value="C:ATP-binding cassette (ABC) transporter complex"/>
    <property type="evidence" value="ECO:0007669"/>
    <property type="project" value="InterPro"/>
</dbReference>
<dbReference type="AlphaFoldDB" id="A0A4P6JW79"/>
<dbReference type="RefSeq" id="WP_129891003.1">
    <property type="nucleotide sequence ID" value="NZ_CP035758.1"/>
</dbReference>
<evidence type="ECO:0000256" key="4">
    <source>
        <dbReference type="ARBA" id="ARBA00022729"/>
    </source>
</evidence>
<dbReference type="EMBL" id="CP035758">
    <property type="protein sequence ID" value="QBD79937.1"/>
    <property type="molecule type" value="Genomic_DNA"/>
</dbReference>
<evidence type="ECO:0000313" key="8">
    <source>
        <dbReference type="Proteomes" id="UP000290365"/>
    </source>
</evidence>
<comment type="subcellular location">
    <subcellularLocation>
        <location evidence="1">Cell envelope</location>
    </subcellularLocation>
</comment>
<reference evidence="7 8" key="1">
    <citation type="submission" date="2019-01" db="EMBL/GenBank/DDBJ databases">
        <title>Ktedonosporobacter rubrisoli SCAWS-G2.</title>
        <authorList>
            <person name="Huang Y."/>
            <person name="Yan B."/>
        </authorList>
    </citation>
    <scope>NUCLEOTIDE SEQUENCE [LARGE SCALE GENOMIC DNA]</scope>
    <source>
        <strain evidence="7 8">SCAWS-G2</strain>
    </source>
</reference>
<dbReference type="SUPFAM" id="SSF53850">
    <property type="entry name" value="Periplasmic binding protein-like II"/>
    <property type="match status" value="1"/>
</dbReference>
<dbReference type="OrthoDB" id="9783874at2"/>
<organism evidence="7 8">
    <name type="scientific">Ktedonosporobacter rubrisoli</name>
    <dbReference type="NCBI Taxonomy" id="2509675"/>
    <lineage>
        <taxon>Bacteria</taxon>
        <taxon>Bacillati</taxon>
        <taxon>Chloroflexota</taxon>
        <taxon>Ktedonobacteria</taxon>
        <taxon>Ktedonobacterales</taxon>
        <taxon>Ktedonosporobacteraceae</taxon>
        <taxon>Ktedonosporobacter</taxon>
    </lineage>
</organism>
<dbReference type="PANTHER" id="PTHR30290:SF10">
    <property type="entry name" value="PERIPLASMIC OLIGOPEPTIDE-BINDING PROTEIN-RELATED"/>
    <property type="match status" value="1"/>
</dbReference>